<feature type="region of interest" description="Disordered" evidence="1">
    <location>
        <begin position="1"/>
        <end position="32"/>
    </location>
</feature>
<dbReference type="Gene3D" id="2.130.10.10">
    <property type="entry name" value="YVTN repeat-like/Quinoprotein amine dehydrogenase"/>
    <property type="match status" value="1"/>
</dbReference>
<protein>
    <submittedName>
        <fullName evidence="2">Uncharacterized protein</fullName>
    </submittedName>
</protein>
<evidence type="ECO:0000256" key="1">
    <source>
        <dbReference type="SAM" id="MobiDB-lite"/>
    </source>
</evidence>
<dbReference type="Proteomes" id="UP000289738">
    <property type="component" value="Chromosome A09"/>
</dbReference>
<proteinExistence type="predicted"/>
<dbReference type="AlphaFoldDB" id="A0A445BJ75"/>
<accession>A0A445BJ75</accession>
<organism evidence="2 3">
    <name type="scientific">Arachis hypogaea</name>
    <name type="common">Peanut</name>
    <dbReference type="NCBI Taxonomy" id="3818"/>
    <lineage>
        <taxon>Eukaryota</taxon>
        <taxon>Viridiplantae</taxon>
        <taxon>Streptophyta</taxon>
        <taxon>Embryophyta</taxon>
        <taxon>Tracheophyta</taxon>
        <taxon>Spermatophyta</taxon>
        <taxon>Magnoliopsida</taxon>
        <taxon>eudicotyledons</taxon>
        <taxon>Gunneridae</taxon>
        <taxon>Pentapetalae</taxon>
        <taxon>rosids</taxon>
        <taxon>fabids</taxon>
        <taxon>Fabales</taxon>
        <taxon>Fabaceae</taxon>
        <taxon>Papilionoideae</taxon>
        <taxon>50 kb inversion clade</taxon>
        <taxon>dalbergioids sensu lato</taxon>
        <taxon>Dalbergieae</taxon>
        <taxon>Pterocarpus clade</taxon>
        <taxon>Arachis</taxon>
    </lineage>
</organism>
<dbReference type="STRING" id="3818.A0A445BJ75"/>
<dbReference type="InterPro" id="IPR011047">
    <property type="entry name" value="Quinoprotein_ADH-like_sf"/>
</dbReference>
<sequence>MTLREERRCARNASAENPSSDIPNPPSVVTQPPGDSISSLCFSPKANFVRCWEIARNGTIINNTPKALISHDQLVLCSTWKDDGTPVFSGGCDKVSRLYIEQRSWKSNKQREFAGSCFLDGTGKNFSGVIMLVSRVFRRAVLIEMILKNLLVRRDRCGCKPTKEDVKRYFMLEFDRSVSLNGSGAVASSVPNSSAFFGSSLKKVTSRIHSSSKVSSGRLQDCGDR</sequence>
<evidence type="ECO:0000313" key="2">
    <source>
        <dbReference type="EMBL" id="RYR38732.1"/>
    </source>
</evidence>
<dbReference type="SUPFAM" id="SSF50998">
    <property type="entry name" value="Quinoprotein alcohol dehydrogenase-like"/>
    <property type="match status" value="1"/>
</dbReference>
<keyword evidence="3" id="KW-1185">Reference proteome</keyword>
<reference evidence="2 3" key="1">
    <citation type="submission" date="2019-01" db="EMBL/GenBank/DDBJ databases">
        <title>Sequencing of cultivated peanut Arachis hypogaea provides insights into genome evolution and oil improvement.</title>
        <authorList>
            <person name="Chen X."/>
        </authorList>
    </citation>
    <scope>NUCLEOTIDE SEQUENCE [LARGE SCALE GENOMIC DNA]</scope>
    <source>
        <strain evidence="3">cv. Fuhuasheng</strain>
        <tissue evidence="2">Leaves</tissue>
    </source>
</reference>
<feature type="compositionally biased region" description="Polar residues" evidence="1">
    <location>
        <begin position="14"/>
        <end position="30"/>
    </location>
</feature>
<evidence type="ECO:0000313" key="3">
    <source>
        <dbReference type="Proteomes" id="UP000289738"/>
    </source>
</evidence>
<name>A0A445BJ75_ARAHY</name>
<dbReference type="EMBL" id="SDMP01000009">
    <property type="protein sequence ID" value="RYR38732.1"/>
    <property type="molecule type" value="Genomic_DNA"/>
</dbReference>
<gene>
    <name evidence="2" type="ORF">Ahy_A09g043897</name>
</gene>
<comment type="caution">
    <text evidence="2">The sequence shown here is derived from an EMBL/GenBank/DDBJ whole genome shotgun (WGS) entry which is preliminary data.</text>
</comment>
<dbReference type="InterPro" id="IPR015943">
    <property type="entry name" value="WD40/YVTN_repeat-like_dom_sf"/>
</dbReference>